<dbReference type="SUPFAM" id="SSF103473">
    <property type="entry name" value="MFS general substrate transporter"/>
    <property type="match status" value="1"/>
</dbReference>
<dbReference type="InterPro" id="IPR020846">
    <property type="entry name" value="MFS_dom"/>
</dbReference>
<protein>
    <recommendedName>
        <fullName evidence="6">Major facilitator superfamily (MFS) profile domain-containing protein</fullName>
    </recommendedName>
</protein>
<sequence>MGTVMSAIGFGATAGTLILPWLSDRLGRKPVMLISAAGACSMLWALKSSVASTVPLFLSLFMVHFFNNSAITLTVGPVCSEAVPPGVMASATGIVIAVGELLGGGLAPILVGQFVEQFGIEYLLWLPIASTCIGFLASLFLEENHGLAASCWEQDGSASEGEEEDSTT</sequence>
<feature type="transmembrane region" description="Helical" evidence="5">
    <location>
        <begin position="6"/>
        <end position="23"/>
    </location>
</feature>
<dbReference type="InterPro" id="IPR036259">
    <property type="entry name" value="MFS_trans_sf"/>
</dbReference>
<feature type="domain" description="Major facilitator superfamily (MFS) profile" evidence="6">
    <location>
        <begin position="1"/>
        <end position="146"/>
    </location>
</feature>
<keyword evidence="8" id="KW-1185">Reference proteome</keyword>
<evidence type="ECO:0000256" key="3">
    <source>
        <dbReference type="ARBA" id="ARBA00022989"/>
    </source>
</evidence>
<dbReference type="PROSITE" id="PS50850">
    <property type="entry name" value="MFS"/>
    <property type="match status" value="1"/>
</dbReference>
<dbReference type="Gene3D" id="1.20.1250.20">
    <property type="entry name" value="MFS general substrate transporter like domains"/>
    <property type="match status" value="1"/>
</dbReference>
<keyword evidence="3 5" id="KW-1133">Transmembrane helix</keyword>
<evidence type="ECO:0000313" key="7">
    <source>
        <dbReference type="EMBL" id="CAK0847621.1"/>
    </source>
</evidence>
<evidence type="ECO:0000313" key="8">
    <source>
        <dbReference type="Proteomes" id="UP001189429"/>
    </source>
</evidence>
<evidence type="ECO:0000259" key="6">
    <source>
        <dbReference type="PROSITE" id="PS50850"/>
    </source>
</evidence>
<organism evidence="7 8">
    <name type="scientific">Prorocentrum cordatum</name>
    <dbReference type="NCBI Taxonomy" id="2364126"/>
    <lineage>
        <taxon>Eukaryota</taxon>
        <taxon>Sar</taxon>
        <taxon>Alveolata</taxon>
        <taxon>Dinophyceae</taxon>
        <taxon>Prorocentrales</taxon>
        <taxon>Prorocentraceae</taxon>
        <taxon>Prorocentrum</taxon>
    </lineage>
</organism>
<feature type="transmembrane region" description="Helical" evidence="5">
    <location>
        <begin position="44"/>
        <end position="66"/>
    </location>
</feature>
<feature type="transmembrane region" description="Helical" evidence="5">
    <location>
        <begin position="122"/>
        <end position="141"/>
    </location>
</feature>
<name>A0ABN9TNZ2_9DINO</name>
<keyword evidence="4 5" id="KW-0472">Membrane</keyword>
<evidence type="ECO:0000256" key="1">
    <source>
        <dbReference type="ARBA" id="ARBA00004141"/>
    </source>
</evidence>
<accession>A0ABN9TNZ2</accession>
<comment type="caution">
    <text evidence="7">The sequence shown here is derived from an EMBL/GenBank/DDBJ whole genome shotgun (WGS) entry which is preliminary data.</text>
</comment>
<gene>
    <name evidence="7" type="ORF">PCOR1329_LOCUS40789</name>
</gene>
<proteinExistence type="predicted"/>
<dbReference type="PANTHER" id="PTHR23508">
    <property type="entry name" value="CARBOXYLIC ACID TRANSPORTER PROTEIN HOMOLOG"/>
    <property type="match status" value="1"/>
</dbReference>
<dbReference type="PANTHER" id="PTHR23508:SF10">
    <property type="entry name" value="CARBOXYLIC ACID TRANSPORTER PROTEIN HOMOLOG"/>
    <property type="match status" value="1"/>
</dbReference>
<dbReference type="Pfam" id="PF07690">
    <property type="entry name" value="MFS_1"/>
    <property type="match status" value="1"/>
</dbReference>
<evidence type="ECO:0000256" key="4">
    <source>
        <dbReference type="ARBA" id="ARBA00023136"/>
    </source>
</evidence>
<feature type="transmembrane region" description="Helical" evidence="5">
    <location>
        <begin position="86"/>
        <end position="110"/>
    </location>
</feature>
<dbReference type="InterPro" id="IPR011701">
    <property type="entry name" value="MFS"/>
</dbReference>
<dbReference type="Proteomes" id="UP001189429">
    <property type="component" value="Unassembled WGS sequence"/>
</dbReference>
<evidence type="ECO:0000256" key="5">
    <source>
        <dbReference type="SAM" id="Phobius"/>
    </source>
</evidence>
<comment type="subcellular location">
    <subcellularLocation>
        <location evidence="1">Membrane</location>
        <topology evidence="1">Multi-pass membrane protein</topology>
    </subcellularLocation>
</comment>
<keyword evidence="2 5" id="KW-0812">Transmembrane</keyword>
<reference evidence="7" key="1">
    <citation type="submission" date="2023-10" db="EMBL/GenBank/DDBJ databases">
        <authorList>
            <person name="Chen Y."/>
            <person name="Shah S."/>
            <person name="Dougan E. K."/>
            <person name="Thang M."/>
            <person name="Chan C."/>
        </authorList>
    </citation>
    <scope>NUCLEOTIDE SEQUENCE [LARGE SCALE GENOMIC DNA]</scope>
</reference>
<dbReference type="EMBL" id="CAUYUJ010014916">
    <property type="protein sequence ID" value="CAK0847621.1"/>
    <property type="molecule type" value="Genomic_DNA"/>
</dbReference>
<evidence type="ECO:0000256" key="2">
    <source>
        <dbReference type="ARBA" id="ARBA00022692"/>
    </source>
</evidence>